<organism evidence="1 2">
    <name type="scientific">Pisum sativum</name>
    <name type="common">Garden pea</name>
    <name type="synonym">Lathyrus oleraceus</name>
    <dbReference type="NCBI Taxonomy" id="3888"/>
    <lineage>
        <taxon>Eukaryota</taxon>
        <taxon>Viridiplantae</taxon>
        <taxon>Streptophyta</taxon>
        <taxon>Embryophyta</taxon>
        <taxon>Tracheophyta</taxon>
        <taxon>Spermatophyta</taxon>
        <taxon>Magnoliopsida</taxon>
        <taxon>eudicotyledons</taxon>
        <taxon>Gunneridae</taxon>
        <taxon>Pentapetalae</taxon>
        <taxon>rosids</taxon>
        <taxon>fabids</taxon>
        <taxon>Fabales</taxon>
        <taxon>Fabaceae</taxon>
        <taxon>Papilionoideae</taxon>
        <taxon>50 kb inversion clade</taxon>
        <taxon>NPAAA clade</taxon>
        <taxon>Hologalegina</taxon>
        <taxon>IRL clade</taxon>
        <taxon>Fabeae</taxon>
        <taxon>Lathyrus</taxon>
    </lineage>
</organism>
<sequence>METDCVGCHGDKMSPNRLRKTFQSLGYDGFTTTNYYGFAGGIIAVWKDQNISVYEVAKEFQYLHLKVKAGIVKWKFQSFDQVREAKKNLVGRIGGIQRRLHYGVRTRDLVKLELNLQHELDGILKFFLVLETNIKWNGARGEKIGIRQGDSVSPFLFVMCMDKLSHLTSQTVIEGNWKAPKAGRNDPVV</sequence>
<dbReference type="AlphaFoldDB" id="A0A9D5BCE2"/>
<evidence type="ECO:0008006" key="3">
    <source>
        <dbReference type="Google" id="ProtNLM"/>
    </source>
</evidence>
<protein>
    <recommendedName>
        <fullName evidence="3">Reverse transcriptase</fullName>
    </recommendedName>
</protein>
<comment type="caution">
    <text evidence="1">The sequence shown here is derived from an EMBL/GenBank/DDBJ whole genome shotgun (WGS) entry which is preliminary data.</text>
</comment>
<evidence type="ECO:0000313" key="2">
    <source>
        <dbReference type="Proteomes" id="UP001058974"/>
    </source>
</evidence>
<proteinExistence type="predicted"/>
<keyword evidence="2" id="KW-1185">Reference proteome</keyword>
<evidence type="ECO:0000313" key="1">
    <source>
        <dbReference type="EMBL" id="KAI5438051.1"/>
    </source>
</evidence>
<gene>
    <name evidence="1" type="ORF">KIW84_023968</name>
</gene>
<name>A0A9D5BCE2_PEA</name>
<dbReference type="EMBL" id="JAMSHJ010000002">
    <property type="protein sequence ID" value="KAI5438051.1"/>
    <property type="molecule type" value="Genomic_DNA"/>
</dbReference>
<accession>A0A9D5BCE2</accession>
<dbReference type="Proteomes" id="UP001058974">
    <property type="component" value="Chromosome 2"/>
</dbReference>
<reference evidence="1 2" key="1">
    <citation type="journal article" date="2022" name="Nat. Genet.">
        <title>Improved pea reference genome and pan-genome highlight genomic features and evolutionary characteristics.</title>
        <authorList>
            <person name="Yang T."/>
            <person name="Liu R."/>
            <person name="Luo Y."/>
            <person name="Hu S."/>
            <person name="Wang D."/>
            <person name="Wang C."/>
            <person name="Pandey M.K."/>
            <person name="Ge S."/>
            <person name="Xu Q."/>
            <person name="Li N."/>
            <person name="Li G."/>
            <person name="Huang Y."/>
            <person name="Saxena R.K."/>
            <person name="Ji Y."/>
            <person name="Li M."/>
            <person name="Yan X."/>
            <person name="He Y."/>
            <person name="Liu Y."/>
            <person name="Wang X."/>
            <person name="Xiang C."/>
            <person name="Varshney R.K."/>
            <person name="Ding H."/>
            <person name="Gao S."/>
            <person name="Zong X."/>
        </authorList>
    </citation>
    <scope>NUCLEOTIDE SEQUENCE [LARGE SCALE GENOMIC DNA]</scope>
    <source>
        <strain evidence="1 2">cv. Zhongwan 6</strain>
    </source>
</reference>
<dbReference type="Gramene" id="Psat02G0396800-T1">
    <property type="protein sequence ID" value="KAI5438051.1"/>
    <property type="gene ID" value="KIW84_023968"/>
</dbReference>